<feature type="signal peptide" evidence="1">
    <location>
        <begin position="1"/>
        <end position="26"/>
    </location>
</feature>
<name>A0A224XPU8_9HEMI</name>
<dbReference type="EMBL" id="GFTR01001911">
    <property type="protein sequence ID" value="JAW14515.1"/>
    <property type="molecule type" value="Transcribed_RNA"/>
</dbReference>
<reference evidence="2" key="1">
    <citation type="journal article" date="2018" name="PLoS Negl. Trop. Dis.">
        <title>An insight into the salivary gland and fat body transcriptome of Panstrongylus lignarius (Hemiptera: Heteroptera), the main vector of Chagas disease in Peru.</title>
        <authorList>
            <person name="Nevoa J.C."/>
            <person name="Mendes M.T."/>
            <person name="da Silva M.V."/>
            <person name="Soares S.C."/>
            <person name="Oliveira C.J.F."/>
            <person name="Ribeiro J.M.C."/>
        </authorList>
    </citation>
    <scope>NUCLEOTIDE SEQUENCE</scope>
</reference>
<proteinExistence type="predicted"/>
<organism evidence="2">
    <name type="scientific">Panstrongylus lignarius</name>
    <dbReference type="NCBI Taxonomy" id="156445"/>
    <lineage>
        <taxon>Eukaryota</taxon>
        <taxon>Metazoa</taxon>
        <taxon>Ecdysozoa</taxon>
        <taxon>Arthropoda</taxon>
        <taxon>Hexapoda</taxon>
        <taxon>Insecta</taxon>
        <taxon>Pterygota</taxon>
        <taxon>Neoptera</taxon>
        <taxon>Paraneoptera</taxon>
        <taxon>Hemiptera</taxon>
        <taxon>Heteroptera</taxon>
        <taxon>Panheteroptera</taxon>
        <taxon>Cimicomorpha</taxon>
        <taxon>Reduviidae</taxon>
        <taxon>Triatominae</taxon>
        <taxon>Panstrongylus</taxon>
    </lineage>
</organism>
<evidence type="ECO:0000256" key="1">
    <source>
        <dbReference type="SAM" id="SignalP"/>
    </source>
</evidence>
<keyword evidence="1" id="KW-0732">Signal</keyword>
<protein>
    <submittedName>
        <fullName evidence="2">Putative secreted protein</fullName>
    </submittedName>
</protein>
<dbReference type="AlphaFoldDB" id="A0A224XPU8"/>
<evidence type="ECO:0000313" key="2">
    <source>
        <dbReference type="EMBL" id="JAW14515.1"/>
    </source>
</evidence>
<accession>A0A224XPU8</accession>
<feature type="chain" id="PRO_5012240048" evidence="1">
    <location>
        <begin position="27"/>
        <end position="115"/>
    </location>
</feature>
<sequence length="115" mass="12929">MYSSSSMSLFVFCMLCYIACLQQTAAHPVIDDQLPLHEDHELPSSSLDVLMQVMKPCHGFPGGCRRLARSLLDNEMNLAADQTKLHTGRQPRSLHDEMSSVYKRKKGGKPRVILL</sequence>